<keyword evidence="5" id="KW-1185">Reference proteome</keyword>
<dbReference type="PANTHER" id="PTHR42747:SF3">
    <property type="entry name" value="NITRONATE MONOOXYGENASE-RELATED"/>
    <property type="match status" value="1"/>
</dbReference>
<organism evidence="3 5">
    <name type="scientific">Phytophthora rubi</name>
    <dbReference type="NCBI Taxonomy" id="129364"/>
    <lineage>
        <taxon>Eukaryota</taxon>
        <taxon>Sar</taxon>
        <taxon>Stramenopiles</taxon>
        <taxon>Oomycota</taxon>
        <taxon>Peronosporomycetes</taxon>
        <taxon>Peronosporales</taxon>
        <taxon>Peronosporaceae</taxon>
        <taxon>Phytophthora</taxon>
    </lineage>
</organism>
<evidence type="ECO:0000313" key="1">
    <source>
        <dbReference type="EMBL" id="KAE9009147.1"/>
    </source>
</evidence>
<accession>A0A6A4ETP9</accession>
<dbReference type="PANTHER" id="PTHR42747">
    <property type="entry name" value="NITRONATE MONOOXYGENASE-RELATED"/>
    <property type="match status" value="1"/>
</dbReference>
<proteinExistence type="predicted"/>
<dbReference type="Proteomes" id="UP000434957">
    <property type="component" value="Unassembled WGS sequence"/>
</dbReference>
<protein>
    <submittedName>
        <fullName evidence="3">Uncharacterized protein</fullName>
    </submittedName>
</protein>
<dbReference type="SUPFAM" id="SSF51412">
    <property type="entry name" value="Inosine monophosphate dehydrogenase (IMPDH)"/>
    <property type="match status" value="1"/>
</dbReference>
<dbReference type="Proteomes" id="UP000429607">
    <property type="component" value="Unassembled WGS sequence"/>
</dbReference>
<dbReference type="OrthoDB" id="127449at2759"/>
<comment type="caution">
    <text evidence="3">The sequence shown here is derived from an EMBL/GenBank/DDBJ whole genome shotgun (WGS) entry which is preliminary data.</text>
</comment>
<evidence type="ECO:0000313" key="2">
    <source>
        <dbReference type="EMBL" id="KAE9018197.1"/>
    </source>
</evidence>
<evidence type="ECO:0000313" key="4">
    <source>
        <dbReference type="Proteomes" id="UP000429607"/>
    </source>
</evidence>
<name>A0A6A4ETP9_9STRA</name>
<dbReference type="Gene3D" id="3.20.20.70">
    <property type="entry name" value="Aldolase class I"/>
    <property type="match status" value="1"/>
</dbReference>
<dbReference type="Proteomes" id="UP000435112">
    <property type="component" value="Unassembled WGS sequence"/>
</dbReference>
<evidence type="ECO:0000313" key="6">
    <source>
        <dbReference type="Proteomes" id="UP000435112"/>
    </source>
</evidence>
<dbReference type="InterPro" id="IPR013785">
    <property type="entry name" value="Aldolase_TIM"/>
</dbReference>
<dbReference type="AlphaFoldDB" id="A0A6A4ETP9"/>
<dbReference type="EMBL" id="QXFT01001149">
    <property type="protein sequence ID" value="KAE9327326.1"/>
    <property type="molecule type" value="Genomic_DNA"/>
</dbReference>
<evidence type="ECO:0000313" key="5">
    <source>
        <dbReference type="Proteomes" id="UP000434957"/>
    </source>
</evidence>
<dbReference type="EMBL" id="QXFV01001008">
    <property type="protein sequence ID" value="KAE9018197.1"/>
    <property type="molecule type" value="Genomic_DNA"/>
</dbReference>
<evidence type="ECO:0000313" key="3">
    <source>
        <dbReference type="EMBL" id="KAE9327326.1"/>
    </source>
</evidence>
<dbReference type="EMBL" id="QXFU01001158">
    <property type="protein sequence ID" value="KAE9009147.1"/>
    <property type="molecule type" value="Genomic_DNA"/>
</dbReference>
<dbReference type="Pfam" id="PF03060">
    <property type="entry name" value="NMO"/>
    <property type="match status" value="1"/>
</dbReference>
<dbReference type="GO" id="GO:0018580">
    <property type="term" value="F:nitronate monooxygenase activity"/>
    <property type="evidence" value="ECO:0007669"/>
    <property type="project" value="TreeGrafter"/>
</dbReference>
<reference evidence="3 5" key="1">
    <citation type="submission" date="2018-08" db="EMBL/GenBank/DDBJ databases">
        <title>Genomic investigation of the strawberry pathogen Phytophthora fragariae indicates pathogenicity is determined by transcriptional variation in three key races.</title>
        <authorList>
            <person name="Adams T.M."/>
            <person name="Armitage A.D."/>
            <person name="Sobczyk M.K."/>
            <person name="Bates H.J."/>
            <person name="Dunwell J.M."/>
            <person name="Nellist C.F."/>
            <person name="Harrison R.J."/>
        </authorList>
    </citation>
    <scope>NUCLEOTIDE SEQUENCE [LARGE SCALE GENOMIC DNA]</scope>
    <source>
        <strain evidence="2 4">SCRP249</strain>
        <strain evidence="1 6">SCRP324</strain>
        <strain evidence="3 5">SCRP333</strain>
    </source>
</reference>
<sequence length="172" mass="17747">MSLVPQIVDAVKLPVIATGGIGDARGVLAASALGAAAVQMGTVFLVSDEAQTTALHRKMLKQAAIPTGEEVVETAITNIFSGRPARGFVTRIMRELGPMAAVAPEFPTAGAPLGALKKAAEANGDTAFSSLWSGQSPGFAKEKSAEIIVCSIIQELDALVTATWTKETHCSL</sequence>
<gene>
    <name evidence="2" type="ORF">PR001_g14196</name>
    <name evidence="1" type="ORF">PR002_g15693</name>
    <name evidence="3" type="ORF">PR003_g16043</name>
</gene>